<dbReference type="InterPro" id="IPR036439">
    <property type="entry name" value="Dockerin_dom_sf"/>
</dbReference>
<dbReference type="PANTHER" id="PTHR11319:SF35">
    <property type="entry name" value="OUTER MEMBRANE PROTEIN PMPC-RELATED"/>
    <property type="match status" value="1"/>
</dbReference>
<dbReference type="SUPFAM" id="SSF63446">
    <property type="entry name" value="Type I dockerin domain"/>
    <property type="match status" value="1"/>
</dbReference>
<comment type="subcellular location">
    <subcellularLocation>
        <location evidence="1">Cell envelope</location>
    </subcellularLocation>
    <subcellularLocation>
        <location evidence="2">Cell outer membrane</location>
    </subcellularLocation>
    <subcellularLocation>
        <location evidence="3">Secreted</location>
    </subcellularLocation>
</comment>
<accession>A0A5B1CEK0</accession>
<evidence type="ECO:0000256" key="1">
    <source>
        <dbReference type="ARBA" id="ARBA00004196"/>
    </source>
</evidence>
<dbReference type="Pfam" id="PF03160">
    <property type="entry name" value="Calx-beta"/>
    <property type="match status" value="2"/>
</dbReference>
<dbReference type="InterPro" id="IPR002126">
    <property type="entry name" value="Cadherin-like_dom"/>
</dbReference>
<evidence type="ECO:0000256" key="9">
    <source>
        <dbReference type="ARBA" id="ARBA00023136"/>
    </source>
</evidence>
<comment type="caution">
    <text evidence="12">The sequence shown here is derived from an EMBL/GenBank/DDBJ whole genome shotgun (WGS) entry which is preliminary data.</text>
</comment>
<keyword evidence="5" id="KW-0964">Secreted</keyword>
<evidence type="ECO:0000256" key="5">
    <source>
        <dbReference type="ARBA" id="ARBA00022525"/>
    </source>
</evidence>
<organism evidence="12 13">
    <name type="scientific">Rubripirellula obstinata</name>
    <dbReference type="NCBI Taxonomy" id="406547"/>
    <lineage>
        <taxon>Bacteria</taxon>
        <taxon>Pseudomonadati</taxon>
        <taxon>Planctomycetota</taxon>
        <taxon>Planctomycetia</taxon>
        <taxon>Pirellulales</taxon>
        <taxon>Pirellulaceae</taxon>
        <taxon>Rubripirellula</taxon>
    </lineage>
</organism>
<evidence type="ECO:0000313" key="12">
    <source>
        <dbReference type="EMBL" id="KAA1257883.1"/>
    </source>
</evidence>
<dbReference type="GO" id="GO:0007154">
    <property type="term" value="P:cell communication"/>
    <property type="evidence" value="ECO:0007669"/>
    <property type="project" value="InterPro"/>
</dbReference>
<dbReference type="InterPro" id="IPR011050">
    <property type="entry name" value="Pectin_lyase_fold/virulence"/>
</dbReference>
<dbReference type="SMART" id="SM00237">
    <property type="entry name" value="Calx_beta"/>
    <property type="match status" value="2"/>
</dbReference>
<evidence type="ECO:0000256" key="4">
    <source>
        <dbReference type="ARBA" id="ARBA00016512"/>
    </source>
</evidence>
<dbReference type="Gene3D" id="1.10.1330.10">
    <property type="entry name" value="Dockerin domain"/>
    <property type="match status" value="1"/>
</dbReference>
<keyword evidence="10" id="KW-0998">Cell outer membrane</keyword>
<keyword evidence="7" id="KW-0677">Repeat</keyword>
<keyword evidence="9" id="KW-0472">Membrane</keyword>
<dbReference type="Proteomes" id="UP000322699">
    <property type="component" value="Unassembled WGS sequence"/>
</dbReference>
<feature type="domain" description="Cadherin" evidence="11">
    <location>
        <begin position="52"/>
        <end position="121"/>
    </location>
</feature>
<dbReference type="SUPFAM" id="SSF141072">
    <property type="entry name" value="CalX-like"/>
    <property type="match status" value="2"/>
</dbReference>
<dbReference type="InterPro" id="IPR059226">
    <property type="entry name" value="Choice_anch_Q_dom"/>
</dbReference>
<sequence length="2539" mass="254502">MVRRTTGSRRQSLLEPLESRQLLAGDFNLFTSENESLDLGLATLLGSSADVYTIVGGADDDQLTIDSNQELQFVSDPNFESPTDSDGDNIYELTVRRTDSMGSEDFTICVRVLNINDNPTAVTNGYLVDRGSGLLLDGSLSSDPESESLVYQWDLNNDGIVDISDVSPFTPVAPSFLDGLVDVGDNTIALTVTDLGGLSDTTTATLTVTDRLSVFLPESFDPSTPTDFTVVREGDEFTVRETETGNLLTSSPVLGLNRIVVNGSAEANTVTLDFSAGLPVAIDYFGNDPTTGAGDALALIGGDADLVRHEFIDPSSGSINVVFGGVSTPIFYTGLEPVFDNLNAVDREFVFLGGSETITLSDDLVAGDNVSQIDSTLGESVTFVNPTSSLLVDSGSGNDIINVAAMDTMYAASMILRGGDGNNLATIDDLVIDGFVRGLVRRGLEIDQIQTATISDTSLLNNQDVRGAGLLINGPSDVLVQRSTITGNGSTGVLDTEGGGGILSIDANLTIADNTLVSGNDAINGTATGGGIHVLGGQLDVLDSTISNNFAAGSGGGITLSNGTSGLLTEASIENNRAGTLSTLTDSGFGGGVYGSINNDLTIVGGSFRGNEASRQGGGIWSRESTVTVDSVLFESNFSAGDGTDDGGGAIYQEAGTLNLASAILRQNEAHGIQGIGGGITSRFANVFVVDSEIDNNHANGDGGGFASIASTLIVTNTNVVSNSANGLGVRATTPNSGDGGGFVLFNDSTLTLNAGIVENNSAAFRGGGIKQFGGRTTVTGTLFNSNQATFSGGGIQAQQNGTIDIRSGATFTNNTNRAIESTDGVLTVTGPDVLFQDNPQGAIRVFGGVADISNSTFLSNESANIGGAIRVEDSTLTVSDSTFTDNTAEQDGGAIAATNESTITISEGTFERNIATQSGGAIANEQSTMTVSNSVLRENQALAAGLAGLFGPTGGGAAYNLGGTLEVRDSIITDNRAITNDGAGGGLLNDSGTIIVQGGTITLNQAATAGGGLANENSGSATLEDVAVTDNISNLGGGVSSVGPTAQLDVIAGSVSDNTASSGGGVFVEGGTALIDGVTIRDNRAFQDGGGVLISSATGTVRDSIVAGNQADSLGGGIGAVNASVDIIGTVIGGPDDIDGNTAGIHGGGIYSFDSTLTLSENAIVEGNQAEVYGGGLYLIGFTSTDISQSTIRNNTALQAGGGIASFDGQTLNIIGSELRGNDAQSSDPADPFQGGGGLLIADAAANITETDLLGNQVIDNAGSGGAILNVNGSLNVNGGRIGSTLAGDANAAAVNGGGIANDNGSVFIQANATIEGNTATLGGGIHSEGGFAAVTVNGSTINANNALFGGGIWSDGLRLDIDGATLSSNVAVTDGGAVLTRQFTNILNSSISTNEATTGSGGGIFTDDGELNVTGGDIVENAAGIDGGGIFNNGASVTSSSVEMMRNSADRNGGGLAAFDATSVVIGGEVDANTAGEEGGGIWISNGSLLVSGSTISNNVAESSVNAGLDQGGGGIFNSGGDVQLTGATLTANLAIANDGSGGSGGGIHSVDGSLLIDGGMINDHRAALDGGAIHAIDTPLDIDGLTIQNNSAGRNGGGIHIVSSTPTAPVPALAALLSNVTVASNTAAEEGGGIWSGATAMSLNDSLIQNNTALSGDNASLDQGGGGIYSTVGTLTVNGSTIEGNDATAGGGSGGGIYHDGISLALNASGTAASIVRGNRAGTHGGGIFATGDLLTMNDSVIGGPDLMDRNDAAVDGGGIYVDVDTDAVILRTDISRNLAMRNGGGIWKSISSALVVSDGSTIDTNAAGGDAANQGGGGIFSAGGLTTVTDSTVLGNVANGISGSGGGIFNNGNLSIVNSEISGSFANLDGGGIFNDGNVSVINSTLAGNTATGIGGGIASEGGSVALASVTIADNAAETGGGIGASGGTVLATNSIITRNTATTDSDVFGALTDDGNNLVSVDAGLAGLAENGGPTRTIALLAGSPALGAGDAGNLTIDQRGTARPQGGATDIGAFESDLMPRTEIQLTMDVAQAEGDSGSTTLAFTVTRSGNTLGSTTVSYSVSGDGTDPAIADDFAGGTFPTGMVTFAADQTTQTISINVAGDTEVEPDESFLVTLSDVSGASEIVTGTATGTILNDDIFQPVPSFSIGTDLVSETEGDTGSKIFAFTVTRSGATTMATSVDFTVRGTGVSPADADDFGGSLPSGKIDFAANETTQTISISVSGDNLIESDESFTITLSSSDVDAVISNAQAQGEIQDDDFLNRQTRIYLPGLVARPHLIPGDSVPTAIIFRAVSDTIVSVTPVATASVRESIYIVDGDTNPISTLEDGATVAGVTAGQLYAILFQPQSTERIYSVRSSEGFRALSNRASTNLFTPTDTNANGLTNALDALLIINHLRRGSNLEGEQSSISSNFLDVNHDGRVSALDAVIVINHLQRRTSLNSPSTPVDAPSTALTSAIETDSSAEETDVAFSALIPELERELLPMGSSVANSFVSIERSDSSMVANHVDDVIASLDDDSIEDELVGLSLLPL</sequence>
<dbReference type="InterPro" id="IPR038081">
    <property type="entry name" value="CalX-like_sf"/>
</dbReference>
<evidence type="ECO:0000256" key="10">
    <source>
        <dbReference type="ARBA" id="ARBA00023237"/>
    </source>
</evidence>
<dbReference type="InterPro" id="IPR006626">
    <property type="entry name" value="PbH1"/>
</dbReference>
<dbReference type="InterPro" id="IPR013783">
    <property type="entry name" value="Ig-like_fold"/>
</dbReference>
<evidence type="ECO:0000256" key="6">
    <source>
        <dbReference type="ARBA" id="ARBA00022729"/>
    </source>
</evidence>
<dbReference type="Pfam" id="PF00404">
    <property type="entry name" value="Dockerin_1"/>
    <property type="match status" value="1"/>
</dbReference>
<dbReference type="InterPro" id="IPR018247">
    <property type="entry name" value="EF_Hand_1_Ca_BS"/>
</dbReference>
<dbReference type="InterPro" id="IPR003644">
    <property type="entry name" value="Calx_beta"/>
</dbReference>
<evidence type="ECO:0000256" key="7">
    <source>
        <dbReference type="ARBA" id="ARBA00022737"/>
    </source>
</evidence>
<dbReference type="PROSITE" id="PS50268">
    <property type="entry name" value="CADHERIN_2"/>
    <property type="match status" value="1"/>
</dbReference>
<dbReference type="EMBL" id="VRLW01000001">
    <property type="protein sequence ID" value="KAA1257883.1"/>
    <property type="molecule type" value="Genomic_DNA"/>
</dbReference>
<protein>
    <recommendedName>
        <fullName evidence="4">Probable pectate lyase C</fullName>
    </recommendedName>
</protein>
<dbReference type="SUPFAM" id="SSF51126">
    <property type="entry name" value="Pectin lyase-like"/>
    <property type="match status" value="7"/>
</dbReference>
<dbReference type="GO" id="GO:0009279">
    <property type="term" value="C:cell outer membrane"/>
    <property type="evidence" value="ECO:0007669"/>
    <property type="project" value="UniProtKB-SubCell"/>
</dbReference>
<dbReference type="Gene3D" id="2.60.40.10">
    <property type="entry name" value="Immunoglobulins"/>
    <property type="match status" value="1"/>
</dbReference>
<dbReference type="PROSITE" id="PS00018">
    <property type="entry name" value="EF_HAND_1"/>
    <property type="match status" value="1"/>
</dbReference>
<dbReference type="NCBIfam" id="NF041518">
    <property type="entry name" value="choice_anch_Q"/>
    <property type="match status" value="1"/>
</dbReference>
<evidence type="ECO:0000256" key="3">
    <source>
        <dbReference type="ARBA" id="ARBA00004613"/>
    </source>
</evidence>
<keyword evidence="6" id="KW-0732">Signal</keyword>
<dbReference type="GO" id="GO:0007156">
    <property type="term" value="P:homophilic cell adhesion via plasma membrane adhesion molecules"/>
    <property type="evidence" value="ECO:0007669"/>
    <property type="project" value="InterPro"/>
</dbReference>
<name>A0A5B1CEK0_9BACT</name>
<dbReference type="GO" id="GO:0005509">
    <property type="term" value="F:calcium ion binding"/>
    <property type="evidence" value="ECO:0007669"/>
    <property type="project" value="InterPro"/>
</dbReference>
<dbReference type="SMART" id="SM00710">
    <property type="entry name" value="PbH1"/>
    <property type="match status" value="30"/>
</dbReference>
<dbReference type="GO" id="GO:0004553">
    <property type="term" value="F:hydrolase activity, hydrolyzing O-glycosyl compounds"/>
    <property type="evidence" value="ECO:0007669"/>
    <property type="project" value="InterPro"/>
</dbReference>
<evidence type="ECO:0000259" key="11">
    <source>
        <dbReference type="PROSITE" id="PS50268"/>
    </source>
</evidence>
<dbReference type="InterPro" id="IPR012334">
    <property type="entry name" value="Pectin_lyas_fold"/>
</dbReference>
<proteinExistence type="predicted"/>
<dbReference type="Gene3D" id="2.160.20.10">
    <property type="entry name" value="Single-stranded right-handed beta-helix, Pectin lyase-like"/>
    <property type="match status" value="2"/>
</dbReference>
<evidence type="ECO:0000256" key="2">
    <source>
        <dbReference type="ARBA" id="ARBA00004442"/>
    </source>
</evidence>
<reference evidence="12 13" key="1">
    <citation type="submission" date="2019-08" db="EMBL/GenBank/DDBJ databases">
        <title>Deep-cultivation of Planctomycetes and their phenomic and genomic characterization uncovers novel biology.</title>
        <authorList>
            <person name="Wiegand S."/>
            <person name="Jogler M."/>
            <person name="Boedeker C."/>
            <person name="Pinto D."/>
            <person name="Vollmers J."/>
            <person name="Rivas-Marin E."/>
            <person name="Kohn T."/>
            <person name="Peeters S.H."/>
            <person name="Heuer A."/>
            <person name="Rast P."/>
            <person name="Oberbeckmann S."/>
            <person name="Bunk B."/>
            <person name="Jeske O."/>
            <person name="Meyerdierks A."/>
            <person name="Storesund J.E."/>
            <person name="Kallscheuer N."/>
            <person name="Luecker S."/>
            <person name="Lage O.M."/>
            <person name="Pohl T."/>
            <person name="Merkel B.J."/>
            <person name="Hornburger P."/>
            <person name="Mueller R.-W."/>
            <person name="Bruemmer F."/>
            <person name="Labrenz M."/>
            <person name="Spormann A.M."/>
            <person name="Op Den Camp H."/>
            <person name="Overmann J."/>
            <person name="Amann R."/>
            <person name="Jetten M.S.M."/>
            <person name="Mascher T."/>
            <person name="Medema M.H."/>
            <person name="Devos D.P."/>
            <person name="Kaster A.-K."/>
            <person name="Ovreas L."/>
            <person name="Rohde M."/>
            <person name="Galperin M.Y."/>
            <person name="Jogler C."/>
        </authorList>
    </citation>
    <scope>NUCLEOTIDE SEQUENCE [LARGE SCALE GENOMIC DNA]</scope>
    <source>
        <strain evidence="12 13">LF1</strain>
    </source>
</reference>
<dbReference type="GO" id="GO:0005576">
    <property type="term" value="C:extracellular region"/>
    <property type="evidence" value="ECO:0007669"/>
    <property type="project" value="UniProtKB-SubCell"/>
</dbReference>
<dbReference type="GO" id="GO:0000272">
    <property type="term" value="P:polysaccharide catabolic process"/>
    <property type="evidence" value="ECO:0007669"/>
    <property type="project" value="InterPro"/>
</dbReference>
<evidence type="ECO:0000256" key="8">
    <source>
        <dbReference type="ARBA" id="ARBA00022837"/>
    </source>
</evidence>
<dbReference type="NCBIfam" id="TIGR01376">
    <property type="entry name" value="POMP_repeat"/>
    <property type="match status" value="2"/>
</dbReference>
<gene>
    <name evidence="12" type="primary">pmpB</name>
    <name evidence="12" type="ORF">LF1_03730</name>
</gene>
<dbReference type="InterPro" id="IPR003368">
    <property type="entry name" value="POMP_repeat"/>
</dbReference>
<evidence type="ECO:0000313" key="13">
    <source>
        <dbReference type="Proteomes" id="UP000322699"/>
    </source>
</evidence>
<dbReference type="RefSeq" id="WP_068261559.1">
    <property type="nucleotide sequence ID" value="NZ_LWSK01000026.1"/>
</dbReference>
<keyword evidence="8" id="KW-0106">Calcium</keyword>
<dbReference type="PANTHER" id="PTHR11319">
    <property type="entry name" value="G PROTEIN-COUPLED RECEPTOR-RELATED"/>
    <property type="match status" value="1"/>
</dbReference>
<keyword evidence="13" id="KW-1185">Reference proteome</keyword>
<dbReference type="Gene3D" id="2.60.40.2030">
    <property type="match status" value="2"/>
</dbReference>
<dbReference type="InterPro" id="IPR002105">
    <property type="entry name" value="Dockerin_1_rpt"/>
</dbReference>